<dbReference type="InterPro" id="IPR013094">
    <property type="entry name" value="AB_hydrolase_3"/>
</dbReference>
<evidence type="ECO:0000259" key="3">
    <source>
        <dbReference type="Pfam" id="PF07859"/>
    </source>
</evidence>
<dbReference type="InterPro" id="IPR029058">
    <property type="entry name" value="AB_hydrolase_fold"/>
</dbReference>
<organism evidence="4 5">
    <name type="scientific">Antarctobacter heliothermus</name>
    <dbReference type="NCBI Taxonomy" id="74033"/>
    <lineage>
        <taxon>Bacteria</taxon>
        <taxon>Pseudomonadati</taxon>
        <taxon>Pseudomonadota</taxon>
        <taxon>Alphaproteobacteria</taxon>
        <taxon>Rhodobacterales</taxon>
        <taxon>Roseobacteraceae</taxon>
        <taxon>Antarctobacter</taxon>
    </lineage>
</organism>
<protein>
    <submittedName>
        <fullName evidence="4">Acetyl esterase/lipase</fullName>
    </submittedName>
</protein>
<dbReference type="OrthoDB" id="9806180at2"/>
<dbReference type="Pfam" id="PF07859">
    <property type="entry name" value="Abhydrolase_3"/>
    <property type="match status" value="1"/>
</dbReference>
<dbReference type="PANTHER" id="PTHR48081">
    <property type="entry name" value="AB HYDROLASE SUPERFAMILY PROTEIN C4A8.06C"/>
    <property type="match status" value="1"/>
</dbReference>
<name>A0A239C2J5_9RHOB</name>
<dbReference type="InterPro" id="IPR002168">
    <property type="entry name" value="Lipase_GDXG_HIS_AS"/>
</dbReference>
<evidence type="ECO:0000256" key="2">
    <source>
        <dbReference type="ARBA" id="ARBA00022801"/>
    </source>
</evidence>
<dbReference type="Gene3D" id="3.40.50.1820">
    <property type="entry name" value="alpha/beta hydrolase"/>
    <property type="match status" value="1"/>
</dbReference>
<reference evidence="4 5" key="1">
    <citation type="submission" date="2017-06" db="EMBL/GenBank/DDBJ databases">
        <authorList>
            <person name="Kim H.J."/>
            <person name="Triplett B.A."/>
        </authorList>
    </citation>
    <scope>NUCLEOTIDE SEQUENCE [LARGE SCALE GENOMIC DNA]</scope>
    <source>
        <strain evidence="4 5">DSM 11445</strain>
    </source>
</reference>
<evidence type="ECO:0000313" key="4">
    <source>
        <dbReference type="EMBL" id="SNS14139.1"/>
    </source>
</evidence>
<dbReference type="AlphaFoldDB" id="A0A239C2J5"/>
<dbReference type="PANTHER" id="PTHR48081:SF8">
    <property type="entry name" value="ALPHA_BETA HYDROLASE FOLD-3 DOMAIN-CONTAINING PROTEIN-RELATED"/>
    <property type="match status" value="1"/>
</dbReference>
<dbReference type="RefSeq" id="WP_089276598.1">
    <property type="nucleotide sequence ID" value="NZ_FZON01000005.1"/>
</dbReference>
<evidence type="ECO:0000313" key="5">
    <source>
        <dbReference type="Proteomes" id="UP000198440"/>
    </source>
</evidence>
<keyword evidence="2" id="KW-0378">Hydrolase</keyword>
<gene>
    <name evidence="4" type="ORF">SAMN04488078_100570</name>
</gene>
<proteinExistence type="inferred from homology"/>
<dbReference type="GO" id="GO:0016787">
    <property type="term" value="F:hydrolase activity"/>
    <property type="evidence" value="ECO:0007669"/>
    <property type="project" value="UniProtKB-KW"/>
</dbReference>
<dbReference type="Proteomes" id="UP000198440">
    <property type="component" value="Unassembled WGS sequence"/>
</dbReference>
<dbReference type="SUPFAM" id="SSF53474">
    <property type="entry name" value="alpha/beta-Hydrolases"/>
    <property type="match status" value="1"/>
</dbReference>
<sequence>MSLMRPVLNAWLRWTEKPHLARTQDAVALRRSFETKARFYFRAPWGTRFESAALEGVPVLHVNPSKVGPVILHVHGGAFVMGSPRTHRAMLACLSRDADVPACLVKYRLAPEHTHPAALDDVLACYRALMDRPEGVILGGDSAGGALVLAALAEILRQGMPRPRGVFAFSPITDLTLSGDSVTRNAEAEVILPVARAHETLERYLQGTDPRDPKASPLYADFDGAGSVWLCAGDTEILLDDTRRMADRLRAQGVVVTEVIAHDLPHVWPMFHNLLPEGRATLRDLAVWINSLSRTKGDS</sequence>
<dbReference type="EMBL" id="FZON01000005">
    <property type="protein sequence ID" value="SNS14139.1"/>
    <property type="molecule type" value="Genomic_DNA"/>
</dbReference>
<dbReference type="PROSITE" id="PS01173">
    <property type="entry name" value="LIPASE_GDXG_HIS"/>
    <property type="match status" value="1"/>
</dbReference>
<comment type="similarity">
    <text evidence="1">Belongs to the 'GDXG' lipolytic enzyme family.</text>
</comment>
<evidence type="ECO:0000256" key="1">
    <source>
        <dbReference type="ARBA" id="ARBA00010515"/>
    </source>
</evidence>
<feature type="domain" description="Alpha/beta hydrolase fold-3" evidence="3">
    <location>
        <begin position="71"/>
        <end position="268"/>
    </location>
</feature>
<dbReference type="InterPro" id="IPR050300">
    <property type="entry name" value="GDXG_lipolytic_enzyme"/>
</dbReference>
<accession>A0A239C2J5</accession>